<organism evidence="1 2">
    <name type="scientific">Candidatus Iainarchaeum sp</name>
    <dbReference type="NCBI Taxonomy" id="3101447"/>
    <lineage>
        <taxon>Archaea</taxon>
        <taxon>Candidatus Iainarchaeota</taxon>
        <taxon>Candidatus Iainarchaeia</taxon>
        <taxon>Candidatus Iainarchaeales</taxon>
        <taxon>Candidatus Iainarchaeaceae</taxon>
        <taxon>Candidatus Iainarchaeum</taxon>
    </lineage>
</organism>
<sequence>MNEMMRCGLALEDVSEVLEAGFDCSRSARKEGTLERCVKRGKKTLKVVVVKSVNYTLSTDCWILTHVGVF</sequence>
<dbReference type="Proteomes" id="UP000732298">
    <property type="component" value="Unassembled WGS sequence"/>
</dbReference>
<evidence type="ECO:0000313" key="2">
    <source>
        <dbReference type="Proteomes" id="UP000732298"/>
    </source>
</evidence>
<name>A0A8T3YLD2_9ARCH</name>
<dbReference type="AlphaFoldDB" id="A0A8T3YLD2"/>
<proteinExistence type="predicted"/>
<evidence type="ECO:0000313" key="1">
    <source>
        <dbReference type="EMBL" id="MBI4210602.1"/>
    </source>
</evidence>
<protein>
    <submittedName>
        <fullName evidence="1">Uncharacterized protein</fullName>
    </submittedName>
</protein>
<accession>A0A8T3YLD2</accession>
<reference evidence="1" key="1">
    <citation type="submission" date="2020-07" db="EMBL/GenBank/DDBJ databases">
        <title>Huge and variable diversity of episymbiotic CPR bacteria and DPANN archaea in groundwater ecosystems.</title>
        <authorList>
            <person name="He C.Y."/>
            <person name="Keren R."/>
            <person name="Whittaker M."/>
            <person name="Farag I.F."/>
            <person name="Doudna J."/>
            <person name="Cate J.H.D."/>
            <person name="Banfield J.F."/>
        </authorList>
    </citation>
    <scope>NUCLEOTIDE SEQUENCE</scope>
    <source>
        <strain evidence="1">NC_groundwater_1296_Ag_S-0.2um_52_80</strain>
    </source>
</reference>
<dbReference type="EMBL" id="JACQPB010000038">
    <property type="protein sequence ID" value="MBI4210602.1"/>
    <property type="molecule type" value="Genomic_DNA"/>
</dbReference>
<comment type="caution">
    <text evidence="1">The sequence shown here is derived from an EMBL/GenBank/DDBJ whole genome shotgun (WGS) entry which is preliminary data.</text>
</comment>
<gene>
    <name evidence="1" type="ORF">HY544_03805</name>
</gene>